<evidence type="ECO:0000313" key="2">
    <source>
        <dbReference type="Proteomes" id="UP001476798"/>
    </source>
</evidence>
<keyword evidence="2" id="KW-1185">Reference proteome</keyword>
<dbReference type="Proteomes" id="UP001476798">
    <property type="component" value="Unassembled WGS sequence"/>
</dbReference>
<gene>
    <name evidence="1" type="ORF">GOODEAATRI_023989</name>
</gene>
<name>A0ABV0PGK5_9TELE</name>
<sequence>LRDPDGKIKGYSWERWCMSTFTHTEKLKQQALSQSDTQRCNPVNGPDHTNPVRCEVIHCSQPGGVVGGAILSHGDINTNQHDVNRTQGWFPCCHLQDYSSHGAIGH</sequence>
<comment type="caution">
    <text evidence="1">The sequence shown here is derived from an EMBL/GenBank/DDBJ whole genome shotgun (WGS) entry which is preliminary data.</text>
</comment>
<accession>A0ABV0PGK5</accession>
<reference evidence="1 2" key="1">
    <citation type="submission" date="2021-06" db="EMBL/GenBank/DDBJ databases">
        <authorList>
            <person name="Palmer J.M."/>
        </authorList>
    </citation>
    <scope>NUCLEOTIDE SEQUENCE [LARGE SCALE GENOMIC DNA]</scope>
    <source>
        <strain evidence="1 2">GA_2019</strain>
        <tissue evidence="1">Muscle</tissue>
    </source>
</reference>
<organism evidence="1 2">
    <name type="scientific">Goodea atripinnis</name>
    <dbReference type="NCBI Taxonomy" id="208336"/>
    <lineage>
        <taxon>Eukaryota</taxon>
        <taxon>Metazoa</taxon>
        <taxon>Chordata</taxon>
        <taxon>Craniata</taxon>
        <taxon>Vertebrata</taxon>
        <taxon>Euteleostomi</taxon>
        <taxon>Actinopterygii</taxon>
        <taxon>Neopterygii</taxon>
        <taxon>Teleostei</taxon>
        <taxon>Neoteleostei</taxon>
        <taxon>Acanthomorphata</taxon>
        <taxon>Ovalentaria</taxon>
        <taxon>Atherinomorphae</taxon>
        <taxon>Cyprinodontiformes</taxon>
        <taxon>Goodeidae</taxon>
        <taxon>Goodea</taxon>
    </lineage>
</organism>
<evidence type="ECO:0000313" key="1">
    <source>
        <dbReference type="EMBL" id="MEQ2182597.1"/>
    </source>
</evidence>
<dbReference type="EMBL" id="JAHRIO010072587">
    <property type="protein sequence ID" value="MEQ2182597.1"/>
    <property type="molecule type" value="Genomic_DNA"/>
</dbReference>
<protein>
    <submittedName>
        <fullName evidence="1">Uncharacterized protein</fullName>
    </submittedName>
</protein>
<proteinExistence type="predicted"/>
<feature type="non-terminal residue" evidence="1">
    <location>
        <position position="1"/>
    </location>
</feature>